<dbReference type="InterPro" id="IPR044824">
    <property type="entry name" value="MAIN-like"/>
</dbReference>
<name>A0A067F5C3_CITSI</name>
<dbReference type="PANTHER" id="PTHR46033">
    <property type="entry name" value="PROTEIN MAIN-LIKE 2"/>
    <property type="match status" value="1"/>
</dbReference>
<keyword evidence="4" id="KW-1185">Reference proteome</keyword>
<dbReference type="eggNOG" id="ENOG502QSN7">
    <property type="taxonomic scope" value="Eukaryota"/>
</dbReference>
<dbReference type="GO" id="GO:0010073">
    <property type="term" value="P:meristem maintenance"/>
    <property type="evidence" value="ECO:0007669"/>
    <property type="project" value="InterPro"/>
</dbReference>
<dbReference type="AlphaFoldDB" id="A0A067F5C3"/>
<dbReference type="STRING" id="2711.A0A067F5C3"/>
<organism evidence="3 4">
    <name type="scientific">Citrus sinensis</name>
    <name type="common">Sweet orange</name>
    <name type="synonym">Citrus aurantium var. sinensis</name>
    <dbReference type="NCBI Taxonomy" id="2711"/>
    <lineage>
        <taxon>Eukaryota</taxon>
        <taxon>Viridiplantae</taxon>
        <taxon>Streptophyta</taxon>
        <taxon>Embryophyta</taxon>
        <taxon>Tracheophyta</taxon>
        <taxon>Spermatophyta</taxon>
        <taxon>Magnoliopsida</taxon>
        <taxon>eudicotyledons</taxon>
        <taxon>Gunneridae</taxon>
        <taxon>Pentapetalae</taxon>
        <taxon>rosids</taxon>
        <taxon>malvids</taxon>
        <taxon>Sapindales</taxon>
        <taxon>Rutaceae</taxon>
        <taxon>Aurantioideae</taxon>
        <taxon>Citrus</taxon>
    </lineage>
</organism>
<dbReference type="EMBL" id="KK784918">
    <property type="protein sequence ID" value="KDO62594.1"/>
    <property type="molecule type" value="Genomic_DNA"/>
</dbReference>
<feature type="region of interest" description="Disordered" evidence="1">
    <location>
        <begin position="476"/>
        <end position="551"/>
    </location>
</feature>
<evidence type="ECO:0000259" key="2">
    <source>
        <dbReference type="Pfam" id="PF10536"/>
    </source>
</evidence>
<gene>
    <name evidence="3" type="ORF">CISIN_1g045483mg</name>
</gene>
<reference evidence="3 4" key="1">
    <citation type="submission" date="2014-04" db="EMBL/GenBank/DDBJ databases">
        <authorList>
            <consortium name="International Citrus Genome Consortium"/>
            <person name="Gmitter F."/>
            <person name="Chen C."/>
            <person name="Farmerie W."/>
            <person name="Harkins T."/>
            <person name="Desany B."/>
            <person name="Mohiuddin M."/>
            <person name="Kodira C."/>
            <person name="Borodovsky M."/>
            <person name="Lomsadze A."/>
            <person name="Burns P."/>
            <person name="Jenkins J."/>
            <person name="Prochnik S."/>
            <person name="Shu S."/>
            <person name="Chapman J."/>
            <person name="Pitluck S."/>
            <person name="Schmutz J."/>
            <person name="Rokhsar D."/>
        </authorList>
    </citation>
    <scope>NUCLEOTIDE SEQUENCE</scope>
</reference>
<protein>
    <recommendedName>
        <fullName evidence="2">Aminotransferase-like plant mobile domain-containing protein</fullName>
    </recommendedName>
</protein>
<dbReference type="Proteomes" id="UP000027120">
    <property type="component" value="Unassembled WGS sequence"/>
</dbReference>
<dbReference type="InterPro" id="IPR019557">
    <property type="entry name" value="AminoTfrase-like_pln_mobile"/>
</dbReference>
<feature type="region of interest" description="Disordered" evidence="1">
    <location>
        <begin position="577"/>
        <end position="596"/>
    </location>
</feature>
<dbReference type="PANTHER" id="PTHR46033:SF67">
    <property type="entry name" value="AMINOTRANSFERASE-LIKE, PLANT MOBILE DOMAIN FAMILY PROTEIN"/>
    <property type="match status" value="1"/>
</dbReference>
<evidence type="ECO:0000313" key="3">
    <source>
        <dbReference type="EMBL" id="KDO62594.1"/>
    </source>
</evidence>
<dbReference type="PaxDb" id="2711-XP_006495373.1"/>
<accession>A0A067F5C3</accession>
<feature type="domain" description="Aminotransferase-like plant mobile" evidence="2">
    <location>
        <begin position="99"/>
        <end position="459"/>
    </location>
</feature>
<feature type="compositionally biased region" description="Basic residues" evidence="1">
    <location>
        <begin position="487"/>
        <end position="508"/>
    </location>
</feature>
<sequence>MDLSTDIGFEIREELMVSPSDCAKPTKRLAHFLKPSTNSIEGKLFELPSHSLSSVPAAFEPKKWPLVVKFPGWNSPQKKWVTWVRKMAALHESTWKKAGIHEAILSSTYEIKRNTDLVLGLAEKWCPETNSFIFPWGEATVTLEDVMVSGYSVLGSPVFSPLETDELKAVEEKLSQVEKEYIRSASRRAEHYAWMNKFMDSGSDIEHEAFLVLWLSRFVFPRSYCLIVKSVFPIAVHLARGTRIALAPAILASLYRDLSLLKEKIVALTKLVGCEDEYSALKMIIRSPFQFVQVWAWERFVKLRPNPNLIKNGEPRFALWHKLMIRVENVRTVFDLSQECFDWRPYAKTLNNWKLPVFYGEKEMRVSLDTHLSQELQSFARCLRFSELVGIDCIEQYLPHRVAMQFGMDQDLPAFVPRANDSPYIGWCVYNKPISYADLYVPSRLYEAGVTTQYLESWKQSLLGLQGENDDALPQKRILTSSETAQKRSKKLKQTKKRKFVARTKITPRRLDGTNDLDNSLETSNQKRRSTNATKRAKKSVYTTEDKKEDSDAYASSEFPLKMLPLKLILMKEADNSPVPPGFPPKSNLVRSRDSAKENNLAITESMVSSKKQNDFQNMKISNGENSSSQSQTLPSLIADKEAVKITEPAEKVMQNEPANGGSENVREDLTESGEMFLPRDMSKNECSNGEGKNFVSMVPDELEAWVGRLERIVAELKAARFGHKMPV</sequence>
<dbReference type="Pfam" id="PF10536">
    <property type="entry name" value="PMD"/>
    <property type="match status" value="1"/>
</dbReference>
<evidence type="ECO:0000256" key="1">
    <source>
        <dbReference type="SAM" id="MobiDB-lite"/>
    </source>
</evidence>
<proteinExistence type="predicted"/>
<evidence type="ECO:0000313" key="4">
    <source>
        <dbReference type="Proteomes" id="UP000027120"/>
    </source>
</evidence>
<feature type="compositionally biased region" description="Basic residues" evidence="1">
    <location>
        <begin position="526"/>
        <end position="539"/>
    </location>
</feature>